<feature type="domain" description="Peptidase M61 N-terminal" evidence="2">
    <location>
        <begin position="42"/>
        <end position="222"/>
    </location>
</feature>
<dbReference type="RefSeq" id="WP_344924075.1">
    <property type="nucleotide sequence ID" value="NZ_BAABCW010000001.1"/>
</dbReference>
<evidence type="ECO:0000313" key="4">
    <source>
        <dbReference type="Proteomes" id="UP001500459"/>
    </source>
</evidence>
<dbReference type="SUPFAM" id="SSF55486">
    <property type="entry name" value="Metalloproteases ('zincins'), catalytic domain"/>
    <property type="match status" value="1"/>
</dbReference>
<dbReference type="Gene3D" id="2.60.40.3650">
    <property type="match status" value="1"/>
</dbReference>
<dbReference type="EMBL" id="BAABCW010000001">
    <property type="protein sequence ID" value="GAA4107486.1"/>
    <property type="molecule type" value="Genomic_DNA"/>
</dbReference>
<dbReference type="Gene3D" id="1.10.390.10">
    <property type="entry name" value="Neutral Protease Domain 2"/>
    <property type="match status" value="1"/>
</dbReference>
<dbReference type="InterPro" id="IPR007963">
    <property type="entry name" value="Peptidase_M61_catalytic"/>
</dbReference>
<gene>
    <name evidence="3" type="ORF">GCM10022393_02820</name>
</gene>
<proteinExistence type="predicted"/>
<dbReference type="Pfam" id="PF05299">
    <property type="entry name" value="Peptidase_M61"/>
    <property type="match status" value="1"/>
</dbReference>
<organism evidence="3 4">
    <name type="scientific">Aquimarina addita</name>
    <dbReference type="NCBI Taxonomy" id="870485"/>
    <lineage>
        <taxon>Bacteria</taxon>
        <taxon>Pseudomonadati</taxon>
        <taxon>Bacteroidota</taxon>
        <taxon>Flavobacteriia</taxon>
        <taxon>Flavobacteriales</taxon>
        <taxon>Flavobacteriaceae</taxon>
        <taxon>Aquimarina</taxon>
    </lineage>
</organism>
<dbReference type="Pfam" id="PF17899">
    <property type="entry name" value="Peptidase_M61_N"/>
    <property type="match status" value="1"/>
</dbReference>
<accession>A0ABP7X8S4</accession>
<sequence length="632" mass="72028">MLTHLKTTGVSPILILILLYAVTACKSTEIPITIDPSPIKISMDLVKVVDDKVKVTIRVPDFNQDIISYYVPEIVPGTYQKNDFGKYIDDLQAFDDQGSPIFVQRNGINHWKINNGKKLKTITYWVNDTFDTEGTHNVFSPTGTNISQNKNFILNLYAFIGYFDGMKEKKYELEIQYPKAMEGSSSLIPSKIKEITAETRYNTDVFKFRRYADLADSPIMYAIPDRVTFTINDIEVLLSVYSPNNVHRAAQLMPQMERMIRAQKNFLGATNTTKKYSILLYLSSAKNDDAKGFGALEHNTSTLVVLPESIPIDTLNESLIDIVSHEFFHIVTPLSIHSEEIHNFDYNIPKMSKHLWLYEGTTEYFSLLFQIHQGLISKNDFFNRILEKIETSKSFDDTMSFTLMSKNILQEPYLSNYRNVYEKGALISMCIDIIIREQSGGVRGIIDLVKRLADTYGSEIPFKDDELISSIGAMSYPEVTDFLQKHVEGNTPIDYEFYLNKAGISYGVTEVPSSYFIHEQEPFIQGSEATNEVIFSSGIPLNNFLKNIGVKGGDALLKINKKKYNLKNIYDLFSDSNTWKIGNTIKFIIRRGEEVITLSTKVIKPTVEKIVLQQNPKASETQLRVLKNWIND</sequence>
<feature type="domain" description="Peptidase M61 catalytic" evidence="1">
    <location>
        <begin position="319"/>
        <end position="426"/>
    </location>
</feature>
<comment type="caution">
    <text evidence="3">The sequence shown here is derived from an EMBL/GenBank/DDBJ whole genome shotgun (WGS) entry which is preliminary data.</text>
</comment>
<dbReference type="Proteomes" id="UP001500459">
    <property type="component" value="Unassembled WGS sequence"/>
</dbReference>
<keyword evidence="4" id="KW-1185">Reference proteome</keyword>
<evidence type="ECO:0000259" key="2">
    <source>
        <dbReference type="Pfam" id="PF17899"/>
    </source>
</evidence>
<protein>
    <submittedName>
        <fullName evidence="3">Peptidase M61</fullName>
    </submittedName>
</protein>
<evidence type="ECO:0000259" key="1">
    <source>
        <dbReference type="Pfam" id="PF05299"/>
    </source>
</evidence>
<dbReference type="InterPro" id="IPR040756">
    <property type="entry name" value="Peptidase_M61_N"/>
</dbReference>
<dbReference type="InterPro" id="IPR027268">
    <property type="entry name" value="Peptidase_M4/M1_CTD_sf"/>
</dbReference>
<reference evidence="4" key="1">
    <citation type="journal article" date="2019" name="Int. J. Syst. Evol. Microbiol.">
        <title>The Global Catalogue of Microorganisms (GCM) 10K type strain sequencing project: providing services to taxonomists for standard genome sequencing and annotation.</title>
        <authorList>
            <consortium name="The Broad Institute Genomics Platform"/>
            <consortium name="The Broad Institute Genome Sequencing Center for Infectious Disease"/>
            <person name="Wu L."/>
            <person name="Ma J."/>
        </authorList>
    </citation>
    <scope>NUCLEOTIDE SEQUENCE [LARGE SCALE GENOMIC DNA]</scope>
    <source>
        <strain evidence="4">JCM 17106</strain>
    </source>
</reference>
<dbReference type="PROSITE" id="PS51257">
    <property type="entry name" value="PROKAR_LIPOPROTEIN"/>
    <property type="match status" value="1"/>
</dbReference>
<name>A0ABP7X8S4_9FLAO</name>
<evidence type="ECO:0000313" key="3">
    <source>
        <dbReference type="EMBL" id="GAA4107486.1"/>
    </source>
</evidence>